<dbReference type="AlphaFoldDB" id="A0A3G1L1X0"/>
<gene>
    <name evidence="8" type="ORF">DCMF_15485</name>
</gene>
<dbReference type="Proteomes" id="UP000323521">
    <property type="component" value="Chromosome"/>
</dbReference>
<proteinExistence type="inferred from homology"/>
<dbReference type="GO" id="GO:0015109">
    <property type="term" value="F:chromate transmembrane transporter activity"/>
    <property type="evidence" value="ECO:0007669"/>
    <property type="project" value="InterPro"/>
</dbReference>
<keyword evidence="6 7" id="KW-0472">Membrane</keyword>
<comment type="similarity">
    <text evidence="2">Belongs to the chromate ion transporter (CHR) (TC 2.A.51) family.</text>
</comment>
<evidence type="ECO:0000256" key="3">
    <source>
        <dbReference type="ARBA" id="ARBA00022475"/>
    </source>
</evidence>
<dbReference type="InterPro" id="IPR052518">
    <property type="entry name" value="CHR_Transporter"/>
</dbReference>
<evidence type="ECO:0000256" key="1">
    <source>
        <dbReference type="ARBA" id="ARBA00004651"/>
    </source>
</evidence>
<feature type="transmembrane region" description="Helical" evidence="7">
    <location>
        <begin position="73"/>
        <end position="96"/>
    </location>
</feature>
<name>A0A3G1L1X0_FORW1</name>
<sequence>MPILIQLYLTFFKIGLFSFGGGYAMIPLMEKEVVRIHGWLTLSQMVDIIAISQMTPGPIAINLATFVGYQAGGFWGSVGATIGVITPSFLIVLLIAKFYSRFREWETMQRVFKGIRPMVVALIGSAGLSIAQSSMVDAKAVIIGVCSFLVLQYAQVSPLFVILGAGLLGVILYR</sequence>
<dbReference type="PANTHER" id="PTHR43663">
    <property type="entry name" value="CHROMATE TRANSPORT PROTEIN-RELATED"/>
    <property type="match status" value="1"/>
</dbReference>
<reference evidence="8 9" key="1">
    <citation type="submission" date="2016-10" db="EMBL/GenBank/DDBJ databases">
        <title>Complete Genome Sequence of Peptococcaceae strain DCMF.</title>
        <authorList>
            <person name="Edwards R.J."/>
            <person name="Holland S.I."/>
            <person name="Deshpande N.P."/>
            <person name="Wong Y.K."/>
            <person name="Ertan H."/>
            <person name="Manefield M."/>
            <person name="Russell T.L."/>
            <person name="Lee M.J."/>
        </authorList>
    </citation>
    <scope>NUCLEOTIDE SEQUENCE [LARGE SCALE GENOMIC DNA]</scope>
    <source>
        <strain evidence="8 9">DCMF</strain>
    </source>
</reference>
<organism evidence="8 9">
    <name type="scientific">Formimonas warabiya</name>
    <dbReference type="NCBI Taxonomy" id="1761012"/>
    <lineage>
        <taxon>Bacteria</taxon>
        <taxon>Bacillati</taxon>
        <taxon>Bacillota</taxon>
        <taxon>Clostridia</taxon>
        <taxon>Eubacteriales</taxon>
        <taxon>Peptococcaceae</taxon>
        <taxon>Candidatus Formimonas</taxon>
    </lineage>
</organism>
<dbReference type="Pfam" id="PF02417">
    <property type="entry name" value="Chromate_transp"/>
    <property type="match status" value="1"/>
</dbReference>
<evidence type="ECO:0000256" key="2">
    <source>
        <dbReference type="ARBA" id="ARBA00005262"/>
    </source>
</evidence>
<dbReference type="EMBL" id="CP017634">
    <property type="protein sequence ID" value="ATW28638.1"/>
    <property type="molecule type" value="Genomic_DNA"/>
</dbReference>
<accession>A0A3G1L1X0</accession>
<dbReference type="KEGG" id="fwa:DCMF_15485"/>
<evidence type="ECO:0000313" key="8">
    <source>
        <dbReference type="EMBL" id="ATW28638.1"/>
    </source>
</evidence>
<feature type="transmembrane region" description="Helical" evidence="7">
    <location>
        <begin position="6"/>
        <end position="26"/>
    </location>
</feature>
<comment type="subcellular location">
    <subcellularLocation>
        <location evidence="1">Cell membrane</location>
        <topology evidence="1">Multi-pass membrane protein</topology>
    </subcellularLocation>
</comment>
<evidence type="ECO:0000256" key="4">
    <source>
        <dbReference type="ARBA" id="ARBA00022692"/>
    </source>
</evidence>
<feature type="transmembrane region" description="Helical" evidence="7">
    <location>
        <begin position="117"/>
        <end position="135"/>
    </location>
</feature>
<evidence type="ECO:0000313" key="9">
    <source>
        <dbReference type="Proteomes" id="UP000323521"/>
    </source>
</evidence>
<evidence type="ECO:0000256" key="7">
    <source>
        <dbReference type="SAM" id="Phobius"/>
    </source>
</evidence>
<keyword evidence="4 7" id="KW-0812">Transmembrane</keyword>
<dbReference type="OrthoDB" id="9788907at2"/>
<evidence type="ECO:0000256" key="6">
    <source>
        <dbReference type="ARBA" id="ARBA00023136"/>
    </source>
</evidence>
<keyword evidence="3" id="KW-1003">Cell membrane</keyword>
<dbReference type="PANTHER" id="PTHR43663:SF1">
    <property type="entry name" value="CHROMATE TRANSPORTER"/>
    <property type="match status" value="1"/>
</dbReference>
<keyword evidence="9" id="KW-1185">Reference proteome</keyword>
<protein>
    <submittedName>
        <fullName evidence="8">Chromate transporter</fullName>
    </submittedName>
</protein>
<dbReference type="GO" id="GO:0005886">
    <property type="term" value="C:plasma membrane"/>
    <property type="evidence" value="ECO:0007669"/>
    <property type="project" value="UniProtKB-SubCell"/>
</dbReference>
<dbReference type="RefSeq" id="WP_148135257.1">
    <property type="nucleotide sequence ID" value="NZ_CP017634.1"/>
</dbReference>
<keyword evidence="5 7" id="KW-1133">Transmembrane helix</keyword>
<dbReference type="InterPro" id="IPR003370">
    <property type="entry name" value="Chromate_transpt"/>
</dbReference>
<evidence type="ECO:0000256" key="5">
    <source>
        <dbReference type="ARBA" id="ARBA00022989"/>
    </source>
</evidence>
<feature type="transmembrane region" description="Helical" evidence="7">
    <location>
        <begin position="141"/>
        <end position="173"/>
    </location>
</feature>